<evidence type="ECO:0000313" key="6">
    <source>
        <dbReference type="Proteomes" id="UP001059209"/>
    </source>
</evidence>
<evidence type="ECO:0000256" key="1">
    <source>
        <dbReference type="ARBA" id="ARBA00022801"/>
    </source>
</evidence>
<evidence type="ECO:0000256" key="3">
    <source>
        <dbReference type="SAM" id="SignalP"/>
    </source>
</evidence>
<dbReference type="InterPro" id="IPR051262">
    <property type="entry name" value="SMP-30/CGR1_Lactonase"/>
</dbReference>
<evidence type="ECO:0000313" key="5">
    <source>
        <dbReference type="EMBL" id="UWX55881.1"/>
    </source>
</evidence>
<dbReference type="InterPro" id="IPR011042">
    <property type="entry name" value="6-blade_b-propeller_TolB-like"/>
</dbReference>
<keyword evidence="3" id="KW-0732">Signal</keyword>
<evidence type="ECO:0000256" key="2">
    <source>
        <dbReference type="SAM" id="MobiDB-lite"/>
    </source>
</evidence>
<dbReference type="Gene3D" id="2.120.10.30">
    <property type="entry name" value="TolB, C-terminal domain"/>
    <property type="match status" value="1"/>
</dbReference>
<evidence type="ECO:0000259" key="4">
    <source>
        <dbReference type="Pfam" id="PF08450"/>
    </source>
</evidence>
<keyword evidence="6" id="KW-1185">Reference proteome</keyword>
<feature type="region of interest" description="Disordered" evidence="2">
    <location>
        <begin position="291"/>
        <end position="319"/>
    </location>
</feature>
<dbReference type="Proteomes" id="UP001059209">
    <property type="component" value="Chromosome"/>
</dbReference>
<feature type="domain" description="SMP-30/Gluconolactonase/LRE-like region" evidence="4">
    <location>
        <begin position="38"/>
        <end position="259"/>
    </location>
</feature>
<reference evidence="5" key="1">
    <citation type="submission" date="2022-09" db="EMBL/GenBank/DDBJ databases">
        <title>Maribacter litopenaei sp. nov., isolated from the intestinal tract of the Pacific White Shrimp, Litopenaeus vannamei.</title>
        <authorList>
            <person name="Kim S.Y."/>
            <person name="Hwang C.Y."/>
        </authorList>
    </citation>
    <scope>NUCLEOTIDE SEQUENCE</scope>
    <source>
        <strain evidence="5">HL-LV01</strain>
    </source>
</reference>
<dbReference type="PANTHER" id="PTHR47572">
    <property type="entry name" value="LIPOPROTEIN-RELATED"/>
    <property type="match status" value="1"/>
</dbReference>
<organism evidence="5 6">
    <name type="scientific">Maribacter litopenaei</name>
    <dbReference type="NCBI Taxonomy" id="2976127"/>
    <lineage>
        <taxon>Bacteria</taxon>
        <taxon>Pseudomonadati</taxon>
        <taxon>Bacteroidota</taxon>
        <taxon>Flavobacteriia</taxon>
        <taxon>Flavobacteriales</taxon>
        <taxon>Flavobacteriaceae</taxon>
        <taxon>Maribacter</taxon>
    </lineage>
</organism>
<accession>A0ABY5YAK6</accession>
<dbReference type="EMBL" id="CP104205">
    <property type="protein sequence ID" value="UWX55881.1"/>
    <property type="molecule type" value="Genomic_DNA"/>
</dbReference>
<dbReference type="PANTHER" id="PTHR47572:SF4">
    <property type="entry name" value="LACTONASE DRP35"/>
    <property type="match status" value="1"/>
</dbReference>
<feature type="chain" id="PRO_5046722178" evidence="3">
    <location>
        <begin position="20"/>
        <end position="319"/>
    </location>
</feature>
<dbReference type="RefSeq" id="WP_260574374.1">
    <property type="nucleotide sequence ID" value="NZ_CP104205.1"/>
</dbReference>
<gene>
    <name evidence="5" type="ORF">NYZ99_05710</name>
</gene>
<dbReference type="Pfam" id="PF08450">
    <property type="entry name" value="SGL"/>
    <property type="match status" value="1"/>
</dbReference>
<protein>
    <submittedName>
        <fullName evidence="5">SMP-30/gluconolactonase/LRE family protein</fullName>
    </submittedName>
</protein>
<dbReference type="SUPFAM" id="SSF63829">
    <property type="entry name" value="Calcium-dependent phosphotriesterase"/>
    <property type="match status" value="1"/>
</dbReference>
<feature type="signal peptide" evidence="3">
    <location>
        <begin position="1"/>
        <end position="19"/>
    </location>
</feature>
<sequence>MKVRYTFLLAVLLHSYMQAQDIIEEGASLQLISETFEFTEGPARDSHGNVYFTDQPNDRIVKWDATTNTVSDWMQPSGRSNGLYFDADGNLISCADNKNELRKIGSDKNVTVLIDNYQGKLLGGPNDLWIDKEGGIYITDPLYKRDWWVTREPEVEKRRVYYLAPGSKELKIVAEDFVMPNGIIGSKNGKKLYVADIGDKKTYEFTINKDGSLSERKLFCELGSDGMTVDHKGNVYLTGQGVTVFDKNGKQIEHIEVPRKLDGEHHFCRSQKRPTVHNSHGRRLHFKNECKRSPLKPKEDDLEKSIRQTRMRRNYSAYQ</sequence>
<dbReference type="InterPro" id="IPR013658">
    <property type="entry name" value="SGL"/>
</dbReference>
<name>A0ABY5YAK6_9FLAO</name>
<keyword evidence="1" id="KW-0378">Hydrolase</keyword>
<proteinExistence type="predicted"/>
<feature type="compositionally biased region" description="Basic and acidic residues" evidence="2">
    <location>
        <begin position="291"/>
        <end position="306"/>
    </location>
</feature>